<accession>A0ABV4AGL4</accession>
<dbReference type="InterPro" id="IPR051257">
    <property type="entry name" value="Diverse_CBS-Domain"/>
</dbReference>
<name>A0ABV4AGL4_9GAMM</name>
<evidence type="ECO:0000259" key="3">
    <source>
        <dbReference type="PROSITE" id="PS51371"/>
    </source>
</evidence>
<dbReference type="InterPro" id="IPR046342">
    <property type="entry name" value="CBS_dom_sf"/>
</dbReference>
<keyword evidence="1 2" id="KW-0129">CBS domain</keyword>
<dbReference type="Pfam" id="PF00571">
    <property type="entry name" value="CBS"/>
    <property type="match status" value="2"/>
</dbReference>
<sequence>MAGWLVEDIMTRQPQSVPEGTGLTEVVALLLRYRLLGMPVVCADGKVVGFVSEQDCLRTLLMASYFCEGGERVENVMHRSPLTLKPDAQVLDVAALMLHQKPKIYPVVDDQGLLLGVLHRHQVLAALNQQLQNCDPAP</sequence>
<evidence type="ECO:0000256" key="1">
    <source>
        <dbReference type="ARBA" id="ARBA00023122"/>
    </source>
</evidence>
<dbReference type="PANTHER" id="PTHR43080:SF26">
    <property type="entry name" value="REGULATORY PROTEIN"/>
    <property type="match status" value="1"/>
</dbReference>
<evidence type="ECO:0000256" key="2">
    <source>
        <dbReference type="PROSITE-ProRule" id="PRU00703"/>
    </source>
</evidence>
<comment type="caution">
    <text evidence="4">The sequence shown here is derived from an EMBL/GenBank/DDBJ whole genome shotgun (WGS) entry which is preliminary data.</text>
</comment>
<protein>
    <submittedName>
        <fullName evidence="4">CBS domain-containing protein</fullName>
    </submittedName>
</protein>
<dbReference type="PANTHER" id="PTHR43080">
    <property type="entry name" value="CBS DOMAIN-CONTAINING PROTEIN CBSX3, MITOCHONDRIAL"/>
    <property type="match status" value="1"/>
</dbReference>
<proteinExistence type="predicted"/>
<feature type="domain" description="CBS" evidence="3">
    <location>
        <begin position="77"/>
        <end position="133"/>
    </location>
</feature>
<evidence type="ECO:0000313" key="4">
    <source>
        <dbReference type="EMBL" id="MEY1660795.1"/>
    </source>
</evidence>
<evidence type="ECO:0000313" key="5">
    <source>
        <dbReference type="Proteomes" id="UP001562065"/>
    </source>
</evidence>
<feature type="domain" description="CBS" evidence="3">
    <location>
        <begin position="10"/>
        <end position="66"/>
    </location>
</feature>
<dbReference type="Proteomes" id="UP001562065">
    <property type="component" value="Unassembled WGS sequence"/>
</dbReference>
<dbReference type="CDD" id="cd04629">
    <property type="entry name" value="CBS_pair_bac"/>
    <property type="match status" value="1"/>
</dbReference>
<gene>
    <name evidence="4" type="ORF">AB5I84_01370</name>
</gene>
<dbReference type="SUPFAM" id="SSF54631">
    <property type="entry name" value="CBS-domain pair"/>
    <property type="match status" value="1"/>
</dbReference>
<dbReference type="RefSeq" id="WP_369454037.1">
    <property type="nucleotide sequence ID" value="NZ_JBGCUO010000001.1"/>
</dbReference>
<reference evidence="4 5" key="1">
    <citation type="submission" date="2024-07" db="EMBL/GenBank/DDBJ databases">
        <authorList>
            <person name="Ren Q."/>
        </authorList>
    </citation>
    <scope>NUCLEOTIDE SEQUENCE [LARGE SCALE GENOMIC DNA]</scope>
    <source>
        <strain evidence="4 5">REN37</strain>
    </source>
</reference>
<dbReference type="InterPro" id="IPR044729">
    <property type="entry name" value="CBS_bac"/>
</dbReference>
<organism evidence="4 5">
    <name type="scientific">Isoalcanivorax beigongshangi</name>
    <dbReference type="NCBI Taxonomy" id="3238810"/>
    <lineage>
        <taxon>Bacteria</taxon>
        <taxon>Pseudomonadati</taxon>
        <taxon>Pseudomonadota</taxon>
        <taxon>Gammaproteobacteria</taxon>
        <taxon>Oceanospirillales</taxon>
        <taxon>Alcanivoracaceae</taxon>
        <taxon>Isoalcanivorax</taxon>
    </lineage>
</organism>
<dbReference type="InterPro" id="IPR000644">
    <property type="entry name" value="CBS_dom"/>
</dbReference>
<dbReference type="Gene3D" id="3.10.580.10">
    <property type="entry name" value="CBS-domain"/>
    <property type="match status" value="2"/>
</dbReference>
<keyword evidence="5" id="KW-1185">Reference proteome</keyword>
<dbReference type="PROSITE" id="PS51371">
    <property type="entry name" value="CBS"/>
    <property type="match status" value="2"/>
</dbReference>
<dbReference type="SMART" id="SM00116">
    <property type="entry name" value="CBS"/>
    <property type="match status" value="2"/>
</dbReference>
<dbReference type="EMBL" id="JBGCUO010000001">
    <property type="protein sequence ID" value="MEY1660795.1"/>
    <property type="molecule type" value="Genomic_DNA"/>
</dbReference>